<organism evidence="1">
    <name type="scientific">Cuerna arida</name>
    <dbReference type="NCBI Taxonomy" id="1464854"/>
    <lineage>
        <taxon>Eukaryota</taxon>
        <taxon>Metazoa</taxon>
        <taxon>Ecdysozoa</taxon>
        <taxon>Arthropoda</taxon>
        <taxon>Hexapoda</taxon>
        <taxon>Insecta</taxon>
        <taxon>Pterygota</taxon>
        <taxon>Neoptera</taxon>
        <taxon>Paraneoptera</taxon>
        <taxon>Hemiptera</taxon>
        <taxon>Auchenorrhyncha</taxon>
        <taxon>Membracoidea</taxon>
        <taxon>Cicadellidae</taxon>
        <taxon>Cicadellinae</taxon>
        <taxon>Proconiini</taxon>
        <taxon>Cuerna</taxon>
    </lineage>
</organism>
<accession>A0A1B6EZK1</accession>
<gene>
    <name evidence="1" type="ORF">g.1378</name>
</gene>
<proteinExistence type="predicted"/>
<protein>
    <submittedName>
        <fullName evidence="1">Uncharacterized protein</fullName>
    </submittedName>
</protein>
<dbReference type="EMBL" id="GECZ01026370">
    <property type="protein sequence ID" value="JAS43399.1"/>
    <property type="molecule type" value="Transcribed_RNA"/>
</dbReference>
<feature type="non-terminal residue" evidence="1">
    <location>
        <position position="103"/>
    </location>
</feature>
<evidence type="ECO:0000313" key="1">
    <source>
        <dbReference type="EMBL" id="JAS43399.1"/>
    </source>
</evidence>
<name>A0A1B6EZK1_9HEMI</name>
<dbReference type="AlphaFoldDB" id="A0A1B6EZK1"/>
<sequence length="103" mass="11968">MKFKVKVYQMFPVRGHSFSICDHNFGLCGEKIKSEEKVQTLQEYIDFLEKSREKPSPFVVKHSTTVMKKWSEGLKTVMSNKPRGNKCVFKIQSYVRLTFSPTG</sequence>
<reference evidence="1" key="1">
    <citation type="submission" date="2015-11" db="EMBL/GenBank/DDBJ databases">
        <title>De novo transcriptome assembly of four potential Pierce s Disease insect vectors from Arizona vineyards.</title>
        <authorList>
            <person name="Tassone E.E."/>
        </authorList>
    </citation>
    <scope>NUCLEOTIDE SEQUENCE</scope>
</reference>